<dbReference type="EMBL" id="WSTA01000018">
    <property type="protein sequence ID" value="MWB98055.1"/>
    <property type="molecule type" value="Genomic_DNA"/>
</dbReference>
<comment type="caution">
    <text evidence="2">The sequence shown here is derived from an EMBL/GenBank/DDBJ whole genome shotgun (WGS) entry which is preliminary data.</text>
</comment>
<sequence>MSSVEIASLIGELLSWIGLPLGLLLLIIVFVVHAFDGGWEDTEIVLVETPEGRIARWFAGNEFFERTLHHDEARRIGDATEFPAYTARNSPSTMRLERRRPAMHLLRTLALLFLGIGFLGLVVSTAGLFIEA</sequence>
<dbReference type="RefSeq" id="WP_160423400.1">
    <property type="nucleotide sequence ID" value="NZ_WSTA01000018.1"/>
</dbReference>
<gene>
    <name evidence="2" type="ORF">GB864_05760</name>
</gene>
<evidence type="ECO:0000313" key="3">
    <source>
        <dbReference type="Proteomes" id="UP000438182"/>
    </source>
</evidence>
<accession>A0A6I4NZZ6</accession>
<feature type="transmembrane region" description="Helical" evidence="1">
    <location>
        <begin position="105"/>
        <end position="130"/>
    </location>
</feature>
<keyword evidence="1" id="KW-0812">Transmembrane</keyword>
<feature type="transmembrane region" description="Helical" evidence="1">
    <location>
        <begin position="13"/>
        <end position="35"/>
    </location>
</feature>
<proteinExistence type="predicted"/>
<organism evidence="2 3">
    <name type="scientific">Agromyces seonyuensis</name>
    <dbReference type="NCBI Taxonomy" id="2662446"/>
    <lineage>
        <taxon>Bacteria</taxon>
        <taxon>Bacillati</taxon>
        <taxon>Actinomycetota</taxon>
        <taxon>Actinomycetes</taxon>
        <taxon>Micrococcales</taxon>
        <taxon>Microbacteriaceae</taxon>
        <taxon>Agromyces</taxon>
    </lineage>
</organism>
<keyword evidence="3" id="KW-1185">Reference proteome</keyword>
<dbReference type="AlphaFoldDB" id="A0A6I4NZZ6"/>
<evidence type="ECO:0000256" key="1">
    <source>
        <dbReference type="SAM" id="Phobius"/>
    </source>
</evidence>
<reference evidence="2 3" key="1">
    <citation type="submission" date="2019-12" db="EMBL/GenBank/DDBJ databases">
        <authorList>
            <person name="Kim Y.S."/>
        </authorList>
    </citation>
    <scope>NUCLEOTIDE SEQUENCE [LARGE SCALE GENOMIC DNA]</scope>
    <source>
        <strain evidence="2 3">MMS17-SY077</strain>
    </source>
</reference>
<dbReference type="Proteomes" id="UP000438182">
    <property type="component" value="Unassembled WGS sequence"/>
</dbReference>
<name>A0A6I4NZZ6_9MICO</name>
<protein>
    <submittedName>
        <fullName evidence="2">Uncharacterized protein</fullName>
    </submittedName>
</protein>
<evidence type="ECO:0000313" key="2">
    <source>
        <dbReference type="EMBL" id="MWB98055.1"/>
    </source>
</evidence>
<keyword evidence="1" id="KW-0472">Membrane</keyword>
<keyword evidence="1" id="KW-1133">Transmembrane helix</keyword>